<gene>
    <name evidence="3" type="ORF">GMARGA_LOCUS24259</name>
</gene>
<proteinExistence type="inferred from homology"/>
<feature type="domain" description="DNA helicase Pif1-like DEAD-box helicase" evidence="2">
    <location>
        <begin position="227"/>
        <end position="302"/>
    </location>
</feature>
<evidence type="ECO:0000259" key="2">
    <source>
        <dbReference type="Pfam" id="PF05970"/>
    </source>
</evidence>
<evidence type="ECO:0000313" key="4">
    <source>
        <dbReference type="Proteomes" id="UP000789901"/>
    </source>
</evidence>
<dbReference type="InterPro" id="IPR010285">
    <property type="entry name" value="DNA_helicase_pif1-like_DEAD"/>
</dbReference>
<name>A0ABN7VZR0_GIGMA</name>
<keyword evidence="1" id="KW-0378">Hydrolase</keyword>
<keyword evidence="1" id="KW-0067">ATP-binding</keyword>
<comment type="cofactor">
    <cofactor evidence="1">
        <name>Mg(2+)</name>
        <dbReference type="ChEBI" id="CHEBI:18420"/>
    </cofactor>
</comment>
<organism evidence="3 4">
    <name type="scientific">Gigaspora margarita</name>
    <dbReference type="NCBI Taxonomy" id="4874"/>
    <lineage>
        <taxon>Eukaryota</taxon>
        <taxon>Fungi</taxon>
        <taxon>Fungi incertae sedis</taxon>
        <taxon>Mucoromycota</taxon>
        <taxon>Glomeromycotina</taxon>
        <taxon>Glomeromycetes</taxon>
        <taxon>Diversisporales</taxon>
        <taxon>Gigasporaceae</taxon>
        <taxon>Gigaspora</taxon>
    </lineage>
</organism>
<evidence type="ECO:0000313" key="3">
    <source>
        <dbReference type="EMBL" id="CAG8806264.1"/>
    </source>
</evidence>
<keyword evidence="1" id="KW-0233">DNA recombination</keyword>
<keyword evidence="4" id="KW-1185">Reference proteome</keyword>
<dbReference type="EC" id="5.6.2.3" evidence="1"/>
<comment type="similarity">
    <text evidence="1">Belongs to the helicase family.</text>
</comment>
<dbReference type="Pfam" id="PF05970">
    <property type="entry name" value="PIF1"/>
    <property type="match status" value="1"/>
</dbReference>
<feature type="non-terminal residue" evidence="3">
    <location>
        <position position="357"/>
    </location>
</feature>
<keyword evidence="1" id="KW-0547">Nucleotide-binding</keyword>
<comment type="catalytic activity">
    <reaction evidence="1">
        <text>ATP + H2O = ADP + phosphate + H(+)</text>
        <dbReference type="Rhea" id="RHEA:13065"/>
        <dbReference type="ChEBI" id="CHEBI:15377"/>
        <dbReference type="ChEBI" id="CHEBI:15378"/>
        <dbReference type="ChEBI" id="CHEBI:30616"/>
        <dbReference type="ChEBI" id="CHEBI:43474"/>
        <dbReference type="ChEBI" id="CHEBI:456216"/>
        <dbReference type="EC" id="5.6.2.3"/>
    </reaction>
</comment>
<reference evidence="3 4" key="1">
    <citation type="submission" date="2021-06" db="EMBL/GenBank/DDBJ databases">
        <authorList>
            <person name="Kallberg Y."/>
            <person name="Tangrot J."/>
            <person name="Rosling A."/>
        </authorList>
    </citation>
    <scope>NUCLEOTIDE SEQUENCE [LARGE SCALE GENOMIC DNA]</scope>
    <source>
        <strain evidence="3 4">120-4 pot B 10/14</strain>
    </source>
</reference>
<keyword evidence="1" id="KW-0234">DNA repair</keyword>
<dbReference type="Proteomes" id="UP000789901">
    <property type="component" value="Unassembled WGS sequence"/>
</dbReference>
<sequence>MNQSNSNYSSTQQPINEFKNNINGRYLLAPEAAWRIFCYHIISINPPGVARNMGLFTVKNESILAIKEAIDNFYTPVQLCFLFVQLILDGALAVDLCQKFNNELSADFKENDFGLAEPQTWTPEVTAEYQHFSNYIKYKQLAKEFHSKISIEQAIFYDKIISYILYKFENKFQSTINFPIFLDGKATIQSAMKIGLPCRTTALAALLHKGGCTAHSLFCIPVEENNLPIANKAVIECVNYLFHQICNKDKPFGGKPFIGVGDFQQVVPVVKNAEKNPNFAKFIDTIGENWQEDEVNLDIFKTIQNIEKAISFLYSVNIFSDLIALQKRAFLSPQNILVNDFNYKILDSLLGNTYTYF</sequence>
<dbReference type="PANTHER" id="PTHR10492">
    <property type="match status" value="1"/>
</dbReference>
<dbReference type="EMBL" id="CAJVQB010025408">
    <property type="protein sequence ID" value="CAG8806264.1"/>
    <property type="molecule type" value="Genomic_DNA"/>
</dbReference>
<keyword evidence="1" id="KW-0347">Helicase</keyword>
<protein>
    <recommendedName>
        <fullName evidence="1">ATP-dependent DNA helicase</fullName>
        <ecNumber evidence="1">5.6.2.3</ecNumber>
    </recommendedName>
</protein>
<keyword evidence="1" id="KW-0227">DNA damage</keyword>
<comment type="caution">
    <text evidence="3">The sequence shown here is derived from an EMBL/GenBank/DDBJ whole genome shotgun (WGS) entry which is preliminary data.</text>
</comment>
<accession>A0ABN7VZR0</accession>
<evidence type="ECO:0000256" key="1">
    <source>
        <dbReference type="RuleBase" id="RU363044"/>
    </source>
</evidence>